<sequence>MRESKMRGRVAALLLALAAGLTGAGPAAAETPVGTRVYVETWRAPSADELKAARRYGKELFARADAAGRPVTLRVARSEATVMISFESVAICDRVRACPLMVFRDLKGRPVYQGGAFENIRLDYRKDGTWLILRVWDDVTECKLTGVTRARCRPLVE</sequence>
<comment type="caution">
    <text evidence="2">The sequence shown here is derived from an EMBL/GenBank/DDBJ whole genome shotgun (WGS) entry which is preliminary data.</text>
</comment>
<feature type="chain" id="PRO_5045064767" description="Lipoprotein" evidence="1">
    <location>
        <begin position="30"/>
        <end position="157"/>
    </location>
</feature>
<dbReference type="Proteomes" id="UP001597296">
    <property type="component" value="Unassembled WGS sequence"/>
</dbReference>
<reference evidence="3" key="1">
    <citation type="journal article" date="2019" name="Int. J. Syst. Evol. Microbiol.">
        <title>The Global Catalogue of Microorganisms (GCM) 10K type strain sequencing project: providing services to taxonomists for standard genome sequencing and annotation.</title>
        <authorList>
            <consortium name="The Broad Institute Genomics Platform"/>
            <consortium name="The Broad Institute Genome Sequencing Center for Infectious Disease"/>
            <person name="Wu L."/>
            <person name="Ma J."/>
        </authorList>
    </citation>
    <scope>NUCLEOTIDE SEQUENCE [LARGE SCALE GENOMIC DNA]</scope>
    <source>
        <strain evidence="3">KCTC 15012</strain>
    </source>
</reference>
<evidence type="ECO:0000313" key="3">
    <source>
        <dbReference type="Proteomes" id="UP001597296"/>
    </source>
</evidence>
<name>A0ABW5C950_9PROT</name>
<evidence type="ECO:0008006" key="4">
    <source>
        <dbReference type="Google" id="ProtNLM"/>
    </source>
</evidence>
<accession>A0ABW5C950</accession>
<organism evidence="2 3">
    <name type="scientific">Phaeospirillum tilakii</name>
    <dbReference type="NCBI Taxonomy" id="741673"/>
    <lineage>
        <taxon>Bacteria</taxon>
        <taxon>Pseudomonadati</taxon>
        <taxon>Pseudomonadota</taxon>
        <taxon>Alphaproteobacteria</taxon>
        <taxon>Rhodospirillales</taxon>
        <taxon>Rhodospirillaceae</taxon>
        <taxon>Phaeospirillum</taxon>
    </lineage>
</organism>
<keyword evidence="1" id="KW-0732">Signal</keyword>
<evidence type="ECO:0000313" key="2">
    <source>
        <dbReference type="EMBL" id="MFD2233373.1"/>
    </source>
</evidence>
<proteinExistence type="predicted"/>
<feature type="signal peptide" evidence="1">
    <location>
        <begin position="1"/>
        <end position="29"/>
    </location>
</feature>
<protein>
    <recommendedName>
        <fullName evidence="4">Lipoprotein</fullName>
    </recommendedName>
</protein>
<gene>
    <name evidence="2" type="ORF">ACFSNB_06120</name>
</gene>
<dbReference type="EMBL" id="JBHUIY010000008">
    <property type="protein sequence ID" value="MFD2233373.1"/>
    <property type="molecule type" value="Genomic_DNA"/>
</dbReference>
<keyword evidence="3" id="KW-1185">Reference proteome</keyword>
<evidence type="ECO:0000256" key="1">
    <source>
        <dbReference type="SAM" id="SignalP"/>
    </source>
</evidence>